<keyword evidence="7" id="KW-0234">DNA repair</keyword>
<keyword evidence="5" id="KW-0863">Zinc-finger</keyword>
<dbReference type="InterPro" id="IPR036775">
    <property type="entry name" value="DNA_pol_Y-fam_lit_finger_sf"/>
</dbReference>
<keyword evidence="8" id="KW-0472">Membrane</keyword>
<dbReference type="Gene3D" id="3.30.160.60">
    <property type="entry name" value="Classic Zinc Finger"/>
    <property type="match status" value="2"/>
</dbReference>
<dbReference type="FunFam" id="1.10.150.20:FF:000039">
    <property type="entry name" value="Polymerase (DNA directed) kappa"/>
    <property type="match status" value="1"/>
</dbReference>
<evidence type="ECO:0000256" key="1">
    <source>
        <dbReference type="ARBA" id="ARBA00010945"/>
    </source>
</evidence>
<evidence type="ECO:0000256" key="8">
    <source>
        <dbReference type="SAM" id="Phobius"/>
    </source>
</evidence>
<dbReference type="Pfam" id="PF11799">
    <property type="entry name" value="IMS_C"/>
    <property type="match status" value="1"/>
</dbReference>
<dbReference type="OrthoDB" id="1747274at2759"/>
<dbReference type="SMART" id="SM00734">
    <property type="entry name" value="ZnF_Rad18"/>
    <property type="match status" value="2"/>
</dbReference>
<evidence type="ECO:0000256" key="4">
    <source>
        <dbReference type="ARBA" id="ARBA00022763"/>
    </source>
</evidence>
<feature type="domain" description="UmuC" evidence="9">
    <location>
        <begin position="12"/>
        <end position="58"/>
    </location>
</feature>
<dbReference type="GO" id="GO:0008270">
    <property type="term" value="F:zinc ion binding"/>
    <property type="evidence" value="ECO:0007669"/>
    <property type="project" value="UniProtKB-KW"/>
</dbReference>
<evidence type="ECO:0000256" key="2">
    <source>
        <dbReference type="ARBA" id="ARBA00022634"/>
    </source>
</evidence>
<evidence type="ECO:0000313" key="10">
    <source>
        <dbReference type="Ensembl" id="ENSLLEP00000035632.1"/>
    </source>
</evidence>
<dbReference type="Ensembl" id="ENSLLET00000036986.1">
    <property type="protein sequence ID" value="ENSLLEP00000035632.1"/>
    <property type="gene ID" value="ENSLLEG00000022551.1"/>
</dbReference>
<dbReference type="PANTHER" id="PTHR11076:SF33">
    <property type="entry name" value="DNA POLYMERASE KAPPA"/>
    <property type="match status" value="1"/>
</dbReference>
<keyword evidence="6" id="KW-0862">Zinc</keyword>
<evidence type="ECO:0000256" key="6">
    <source>
        <dbReference type="ARBA" id="ARBA00022833"/>
    </source>
</evidence>
<dbReference type="InterPro" id="IPR001126">
    <property type="entry name" value="UmuC"/>
</dbReference>
<evidence type="ECO:0000256" key="3">
    <source>
        <dbReference type="ARBA" id="ARBA00022723"/>
    </source>
</evidence>
<dbReference type="Gene3D" id="1.10.150.810">
    <property type="match status" value="1"/>
</dbReference>
<reference evidence="10" key="1">
    <citation type="submission" date="2025-08" db="UniProtKB">
        <authorList>
            <consortium name="Ensembl"/>
        </authorList>
    </citation>
    <scope>IDENTIFICATION</scope>
</reference>
<dbReference type="GO" id="GO:0042276">
    <property type="term" value="P:error-prone translesion synthesis"/>
    <property type="evidence" value="ECO:0007669"/>
    <property type="project" value="TreeGrafter"/>
</dbReference>
<dbReference type="FunFam" id="1.10.150.810:FF:000001">
    <property type="entry name" value="DNA polymerase kappa"/>
    <property type="match status" value="1"/>
</dbReference>
<dbReference type="InterPro" id="IPR043502">
    <property type="entry name" value="DNA/RNA_pol_sf"/>
</dbReference>
<accession>A0A8C5QF49</accession>
<reference evidence="10" key="2">
    <citation type="submission" date="2025-09" db="UniProtKB">
        <authorList>
            <consortium name="Ensembl"/>
        </authorList>
    </citation>
    <scope>IDENTIFICATION</scope>
</reference>
<dbReference type="GO" id="GO:0003887">
    <property type="term" value="F:DNA-directed DNA polymerase activity"/>
    <property type="evidence" value="ECO:0007669"/>
    <property type="project" value="TreeGrafter"/>
</dbReference>
<dbReference type="Gene3D" id="3.30.1490.100">
    <property type="entry name" value="DNA polymerase, Y-family, little finger domain"/>
    <property type="match status" value="1"/>
</dbReference>
<dbReference type="FunFam" id="3.30.1490.100:FF:000005">
    <property type="entry name" value="DNA polymerase kappa"/>
    <property type="match status" value="1"/>
</dbReference>
<dbReference type="InterPro" id="IPR043128">
    <property type="entry name" value="Rev_trsase/Diguanyl_cyclase"/>
</dbReference>
<dbReference type="PANTHER" id="PTHR11076">
    <property type="entry name" value="DNA REPAIR POLYMERASE UMUC / TRANSFERASE FAMILY MEMBER"/>
    <property type="match status" value="1"/>
</dbReference>
<dbReference type="InterPro" id="IPR050116">
    <property type="entry name" value="DNA_polymerase-Y"/>
</dbReference>
<dbReference type="Pfam" id="PF11798">
    <property type="entry name" value="IMS_HHH"/>
    <property type="match status" value="1"/>
</dbReference>
<keyword evidence="8" id="KW-0812">Transmembrane</keyword>
<feature type="transmembrane region" description="Helical" evidence="8">
    <location>
        <begin position="553"/>
        <end position="570"/>
    </location>
</feature>
<dbReference type="SUPFAM" id="SSF100879">
    <property type="entry name" value="Lesion bypass DNA polymerase (Y-family), little finger domain"/>
    <property type="match status" value="1"/>
</dbReference>
<dbReference type="GO" id="GO:0003684">
    <property type="term" value="F:damaged DNA binding"/>
    <property type="evidence" value="ECO:0007669"/>
    <property type="project" value="InterPro"/>
</dbReference>
<evidence type="ECO:0000256" key="7">
    <source>
        <dbReference type="ARBA" id="ARBA00023204"/>
    </source>
</evidence>
<dbReference type="InterPro" id="IPR006642">
    <property type="entry name" value="Rad18_UBZ4"/>
</dbReference>
<evidence type="ECO:0000256" key="5">
    <source>
        <dbReference type="ARBA" id="ARBA00022771"/>
    </source>
</evidence>
<sequence>MLFCVLFNYYSGIAPNMMLAKVCSDRNKPNGQFTISHDRQAVMDFIKDLPIRKVPGIGKVTEKMLKALGIETCTDLHQQRALLSLLFSETSWQNFLHIAMGLGSTHLEKEGERKSMSTERTFSEMNAAEEQFDLCRQLCMDLAQDLGKEGLKAKTVTLKLKNVNFEVKTRASTVTSAVSTEEEIFSVAKEILKAEMDAMTPESLRLRLMGVRVSGFLSEDVKKQHQKSITSFLCSNKPPSSTSAEGPLKLCLEPTSGPRESFFNQKRAARQIKKLNACTPSNVFNNKAENVNENVKIMSSEEKKQVDVFENLGQKEDLTCPICSMKQSDWDLDALNEHIDKCLSRTPISSVIETLDKGGSDLPLAERNRGGHDDDDDDFQSVKVCKMNLQNKIVDVRPFDDLDGSILNKTRTFRELVKQDEVDHNHCTTRETKAKSSYEMPSKNILCGSEIEFHQSGEESKISQPGSSTSLDVTVYTCPICNSRQDGTDLAAFNRHVDVCLNKGFLEEISVEAVGERKDQIVPIQSSDQEYRTRIQRQRNPSQTVPRRPLTDFLNSTFLLLLSVFLYVFVSTGTFV</sequence>
<protein>
    <submittedName>
        <fullName evidence="10">DNA polymerase kappa</fullName>
    </submittedName>
</protein>
<keyword evidence="11" id="KW-1185">Reference proteome</keyword>
<proteinExistence type="inferred from homology"/>
<keyword evidence="4" id="KW-0227">DNA damage</keyword>
<dbReference type="Gene3D" id="3.30.70.270">
    <property type="match status" value="1"/>
</dbReference>
<dbReference type="Proteomes" id="UP000694569">
    <property type="component" value="Unplaced"/>
</dbReference>
<dbReference type="GeneTree" id="ENSGT00940000156667"/>
<keyword evidence="8" id="KW-1133">Transmembrane helix</keyword>
<organism evidence="10 11">
    <name type="scientific">Leptobrachium leishanense</name>
    <name type="common">Leishan spiny toad</name>
    <dbReference type="NCBI Taxonomy" id="445787"/>
    <lineage>
        <taxon>Eukaryota</taxon>
        <taxon>Metazoa</taxon>
        <taxon>Chordata</taxon>
        <taxon>Craniata</taxon>
        <taxon>Vertebrata</taxon>
        <taxon>Euteleostomi</taxon>
        <taxon>Amphibia</taxon>
        <taxon>Batrachia</taxon>
        <taxon>Anura</taxon>
        <taxon>Pelobatoidea</taxon>
        <taxon>Megophryidae</taxon>
        <taxon>Leptobrachium</taxon>
    </lineage>
</organism>
<comment type="similarity">
    <text evidence="1">Belongs to the DNA polymerase type-Y family.</text>
</comment>
<keyword evidence="3" id="KW-0479">Metal-binding</keyword>
<name>A0A8C5QF49_9ANUR</name>
<evidence type="ECO:0000259" key="9">
    <source>
        <dbReference type="PROSITE" id="PS50173"/>
    </source>
</evidence>
<dbReference type="InterPro" id="IPR017961">
    <property type="entry name" value="DNA_pol_Y-fam_little_finger"/>
</dbReference>
<dbReference type="InterPro" id="IPR024728">
    <property type="entry name" value="PolY_HhH_motif"/>
</dbReference>
<dbReference type="GO" id="GO:0005634">
    <property type="term" value="C:nucleus"/>
    <property type="evidence" value="ECO:0007669"/>
    <property type="project" value="TreeGrafter"/>
</dbReference>
<dbReference type="SUPFAM" id="SSF56672">
    <property type="entry name" value="DNA/RNA polymerases"/>
    <property type="match status" value="1"/>
</dbReference>
<dbReference type="AlphaFoldDB" id="A0A8C5QF49"/>
<evidence type="ECO:0000313" key="11">
    <source>
        <dbReference type="Proteomes" id="UP000694569"/>
    </source>
</evidence>
<keyword evidence="2" id="KW-0237">DNA synthesis</keyword>
<dbReference type="GO" id="GO:0006281">
    <property type="term" value="P:DNA repair"/>
    <property type="evidence" value="ECO:0007669"/>
    <property type="project" value="UniProtKB-KW"/>
</dbReference>
<dbReference type="PROSITE" id="PS50173">
    <property type="entry name" value="UMUC"/>
    <property type="match status" value="1"/>
</dbReference>